<keyword evidence="3" id="KW-1185">Reference proteome</keyword>
<dbReference type="EMBL" id="AFNH02001455">
    <property type="protein sequence ID" value="EZG43071.1"/>
    <property type="molecule type" value="Genomic_DNA"/>
</dbReference>
<feature type="non-terminal residue" evidence="2">
    <location>
        <position position="156"/>
    </location>
</feature>
<evidence type="ECO:0000313" key="3">
    <source>
        <dbReference type="Proteomes" id="UP000019763"/>
    </source>
</evidence>
<name>A0A023AWF0_GRENI</name>
<evidence type="ECO:0000313" key="2">
    <source>
        <dbReference type="EMBL" id="EZG43071.1"/>
    </source>
</evidence>
<accession>A0A023AWF0</accession>
<protein>
    <submittedName>
        <fullName evidence="2">Uncharacterized protein</fullName>
    </submittedName>
</protein>
<feature type="region of interest" description="Disordered" evidence="1">
    <location>
        <begin position="53"/>
        <end position="119"/>
    </location>
</feature>
<comment type="caution">
    <text evidence="2">The sequence shown here is derived from an EMBL/GenBank/DDBJ whole genome shotgun (WGS) entry which is preliminary data.</text>
</comment>
<feature type="non-terminal residue" evidence="2">
    <location>
        <position position="1"/>
    </location>
</feature>
<organism evidence="2 3">
    <name type="scientific">Gregarina niphandrodes</name>
    <name type="common">Septate eugregarine</name>
    <dbReference type="NCBI Taxonomy" id="110365"/>
    <lineage>
        <taxon>Eukaryota</taxon>
        <taxon>Sar</taxon>
        <taxon>Alveolata</taxon>
        <taxon>Apicomplexa</taxon>
        <taxon>Conoidasida</taxon>
        <taxon>Gregarinasina</taxon>
        <taxon>Eugregarinorida</taxon>
        <taxon>Gregarinidae</taxon>
        <taxon>Gregarina</taxon>
    </lineage>
</organism>
<reference evidence="2" key="1">
    <citation type="submission" date="2013-12" db="EMBL/GenBank/DDBJ databases">
        <authorList>
            <person name="Omoto C.K."/>
            <person name="Sibley D."/>
            <person name="Venepally P."/>
            <person name="Hadjithomas M."/>
            <person name="Karamycheva S."/>
            <person name="Brunk B."/>
            <person name="Roos D."/>
            <person name="Caler E."/>
            <person name="Lorenzi H."/>
        </authorList>
    </citation>
    <scope>NUCLEOTIDE SEQUENCE</scope>
</reference>
<dbReference type="Proteomes" id="UP000019763">
    <property type="component" value="Unassembled WGS sequence"/>
</dbReference>
<sequence>NGFEPASCASSKRSPSWHTLASSLTTYLRGSFHGPKYTSNATSLGPNVISPWSSASSLGLSPDSSAADSSAADSSAADSSAADSSNGVSLSDTEPVAELSVRSPESSTTESSAGRSITDSSSFPSLLILPWSVSCVASFLRTTATGINCGPKVQAL</sequence>
<evidence type="ECO:0000256" key="1">
    <source>
        <dbReference type="SAM" id="MobiDB-lite"/>
    </source>
</evidence>
<dbReference type="GeneID" id="22916245"/>
<dbReference type="VEuPathDB" id="CryptoDB:GNI_190590"/>
<feature type="compositionally biased region" description="Polar residues" evidence="1">
    <location>
        <begin position="103"/>
        <end position="119"/>
    </location>
</feature>
<proteinExistence type="predicted"/>
<gene>
    <name evidence="2" type="ORF">GNI_190590</name>
</gene>
<dbReference type="RefSeq" id="XP_011133656.1">
    <property type="nucleotide sequence ID" value="XM_011135354.1"/>
</dbReference>
<feature type="compositionally biased region" description="Low complexity" evidence="1">
    <location>
        <begin position="53"/>
        <end position="85"/>
    </location>
</feature>
<dbReference type="AlphaFoldDB" id="A0A023AWF0"/>